<reference evidence="2" key="1">
    <citation type="submission" date="2010-08" db="EMBL/GenBank/DDBJ databases">
        <authorList>
            <person name="Muzny D."/>
            <person name="Qin X."/>
            <person name="Buhay C."/>
            <person name="Dugan-Rocha S."/>
            <person name="Ding Y."/>
            <person name="Chen G."/>
            <person name="Hawes A."/>
            <person name="Holder M."/>
            <person name="Jhangiani S."/>
            <person name="Johnson A."/>
            <person name="Khan Z."/>
            <person name="Li Z."/>
            <person name="Liu W."/>
            <person name="Liu X."/>
            <person name="Perez L."/>
            <person name="Shen H."/>
            <person name="Wang Q."/>
            <person name="Watt J."/>
            <person name="Xi L."/>
            <person name="Xin Y."/>
            <person name="Zhou J."/>
            <person name="Deng J."/>
            <person name="Jiang H."/>
            <person name="Liu Y."/>
            <person name="Qu J."/>
            <person name="Song X.-Z."/>
            <person name="Zhang L."/>
            <person name="Villasana D."/>
            <person name="Johnson A."/>
            <person name="Liu J."/>
            <person name="Liyanage D."/>
            <person name="Lorensuhewa L."/>
            <person name="Robinson T."/>
            <person name="Song A."/>
            <person name="Song B.-B."/>
            <person name="Dinh H."/>
            <person name="Thornton R."/>
            <person name="Coyle M."/>
            <person name="Francisco L."/>
            <person name="Jackson L."/>
            <person name="Javaid M."/>
            <person name="Korchina V."/>
            <person name="Kovar C."/>
            <person name="Mata R."/>
            <person name="Mathew T."/>
            <person name="Ngo R."/>
            <person name="Nguyen L."/>
            <person name="Nguyen N."/>
            <person name="Okwuonu G."/>
            <person name="Ongeri F."/>
            <person name="Pham C."/>
            <person name="Simmons D."/>
            <person name="Wilczek-Boney K."/>
            <person name="Hale W."/>
            <person name="Jakkamsetti A."/>
            <person name="Pham P."/>
            <person name="Ruth R."/>
            <person name="San Lucas F."/>
            <person name="Warren J."/>
            <person name="Zhang J."/>
            <person name="Zhao Z."/>
            <person name="Zhou C."/>
            <person name="Zhu D."/>
            <person name="Lee S."/>
            <person name="Bess C."/>
            <person name="Blankenburg K."/>
            <person name="Forbes L."/>
            <person name="Fu Q."/>
            <person name="Gubbala S."/>
            <person name="Hirani K."/>
            <person name="Jayaseelan J.C."/>
            <person name="Lara F."/>
            <person name="Munidasa M."/>
            <person name="Palculict T."/>
            <person name="Patil S."/>
            <person name="Pu L.-L."/>
            <person name="Saada N."/>
            <person name="Tang L."/>
            <person name="Weissenberger G."/>
            <person name="Zhu Y."/>
            <person name="Hemphill L."/>
            <person name="Shang Y."/>
            <person name="Youmans B."/>
            <person name="Ayvaz T."/>
            <person name="Ross M."/>
            <person name="Santibanez J."/>
            <person name="Aqrawi P."/>
            <person name="Gross S."/>
            <person name="Joshi V."/>
            <person name="Fowler G."/>
            <person name="Nazareth L."/>
            <person name="Reid J."/>
            <person name="Worley K."/>
            <person name="Petrosino J."/>
            <person name="Highlander S."/>
            <person name="Gibbs R."/>
        </authorList>
    </citation>
    <scope>NUCLEOTIDE SEQUENCE [LARGE SCALE GENOMIC DNA]</scope>
    <source>
        <strain evidence="2">DSM 15272</strain>
    </source>
</reference>
<evidence type="ECO:0000313" key="2">
    <source>
        <dbReference type="EMBL" id="EFQ83396.1"/>
    </source>
</evidence>
<comment type="caution">
    <text evidence="2">The sequence shown here is derived from an EMBL/GenBank/DDBJ whole genome shotgun (WGS) entry which is preliminary data.</text>
</comment>
<gene>
    <name evidence="2" type="ORF">HMPREF0063_11669</name>
</gene>
<keyword evidence="3" id="KW-1185">Reference proteome</keyword>
<feature type="compositionally biased region" description="Pro residues" evidence="1">
    <location>
        <begin position="8"/>
        <end position="19"/>
    </location>
</feature>
<name>E2SCB0_9ACTN</name>
<proteinExistence type="predicted"/>
<evidence type="ECO:0000256" key="1">
    <source>
        <dbReference type="SAM" id="MobiDB-lite"/>
    </source>
</evidence>
<protein>
    <recommendedName>
        <fullName evidence="4">Helicase HerA-like C-terminal domain-containing protein</fullName>
    </recommendedName>
</protein>
<feature type="non-terminal residue" evidence="2">
    <location>
        <position position="1"/>
    </location>
</feature>
<feature type="region of interest" description="Disordered" evidence="1">
    <location>
        <begin position="45"/>
        <end position="73"/>
    </location>
</feature>
<evidence type="ECO:0008006" key="4">
    <source>
        <dbReference type="Google" id="ProtNLM"/>
    </source>
</evidence>
<sequence length="90" mass="9591">ARYEAAPAAPPAPPAPAGPAPDLTAEETARQWEVEEADRIAAEADRIAKGGGGRRRRSRSSTSGVERIATEAGRTAAREIVKAIFGRRRR</sequence>
<dbReference type="Proteomes" id="UP000003111">
    <property type="component" value="Unassembled WGS sequence"/>
</dbReference>
<dbReference type="HOGENOM" id="CLU_2431916_0_0_11"/>
<dbReference type="AlphaFoldDB" id="E2SCB0"/>
<accession>E2SCB0</accession>
<evidence type="ECO:0000313" key="3">
    <source>
        <dbReference type="Proteomes" id="UP000003111"/>
    </source>
</evidence>
<dbReference type="RefSeq" id="WP_007079011.1">
    <property type="nucleotide sequence ID" value="NZ_CM001024.1"/>
</dbReference>
<organism evidence="2 3">
    <name type="scientific">Aeromicrobium marinum DSM 15272</name>
    <dbReference type="NCBI Taxonomy" id="585531"/>
    <lineage>
        <taxon>Bacteria</taxon>
        <taxon>Bacillati</taxon>
        <taxon>Actinomycetota</taxon>
        <taxon>Actinomycetes</taxon>
        <taxon>Propionibacteriales</taxon>
        <taxon>Nocardioidaceae</taxon>
        <taxon>Aeromicrobium</taxon>
    </lineage>
</organism>
<feature type="region of interest" description="Disordered" evidence="1">
    <location>
        <begin position="1"/>
        <end position="27"/>
    </location>
</feature>
<dbReference type="EMBL" id="ACLF03000005">
    <property type="protein sequence ID" value="EFQ83396.1"/>
    <property type="molecule type" value="Genomic_DNA"/>
</dbReference>